<dbReference type="AlphaFoldDB" id="A0A1R1LNB3"/>
<evidence type="ECO:0000313" key="9">
    <source>
        <dbReference type="EMBL" id="OMH29025.1"/>
    </source>
</evidence>
<gene>
    <name evidence="9" type="ORF">BKD30_01515</name>
</gene>
<dbReference type="GO" id="GO:0022857">
    <property type="term" value="F:transmembrane transporter activity"/>
    <property type="evidence" value="ECO:0007669"/>
    <property type="project" value="InterPro"/>
</dbReference>
<evidence type="ECO:0000256" key="2">
    <source>
        <dbReference type="ARBA" id="ARBA00022448"/>
    </source>
</evidence>
<reference evidence="9 10" key="1">
    <citation type="submission" date="2016-12" db="EMBL/GenBank/DDBJ databases">
        <title>Draft genome of Tersicoccus phoenicis 1P05MA.</title>
        <authorList>
            <person name="Nakajima Y."/>
            <person name="Yoshizawa S."/>
            <person name="Nakamura K."/>
            <person name="Ogura Y."/>
            <person name="Hayashi T."/>
            <person name="Kogure K."/>
        </authorList>
    </citation>
    <scope>NUCLEOTIDE SEQUENCE [LARGE SCALE GENOMIC DNA]</scope>
    <source>
        <strain evidence="9 10">1p05MA</strain>
    </source>
</reference>
<evidence type="ECO:0000256" key="4">
    <source>
        <dbReference type="ARBA" id="ARBA00022692"/>
    </source>
</evidence>
<protein>
    <submittedName>
        <fullName evidence="9">MFS transporter</fullName>
    </submittedName>
</protein>
<feature type="transmembrane region" description="Helical" evidence="7">
    <location>
        <begin position="386"/>
        <end position="407"/>
    </location>
</feature>
<dbReference type="InterPro" id="IPR036259">
    <property type="entry name" value="MFS_trans_sf"/>
</dbReference>
<dbReference type="Pfam" id="PF07690">
    <property type="entry name" value="MFS_1"/>
    <property type="match status" value="1"/>
</dbReference>
<feature type="transmembrane region" description="Helical" evidence="7">
    <location>
        <begin position="170"/>
        <end position="189"/>
    </location>
</feature>
<feature type="transmembrane region" description="Helical" evidence="7">
    <location>
        <begin position="354"/>
        <end position="380"/>
    </location>
</feature>
<feature type="transmembrane region" description="Helical" evidence="7">
    <location>
        <begin position="290"/>
        <end position="311"/>
    </location>
</feature>
<dbReference type="PANTHER" id="PTHR23517:SF3">
    <property type="entry name" value="INTEGRAL MEMBRANE TRANSPORT PROTEIN"/>
    <property type="match status" value="1"/>
</dbReference>
<keyword evidence="6 7" id="KW-0472">Membrane</keyword>
<keyword evidence="3" id="KW-1003">Cell membrane</keyword>
<feature type="transmembrane region" description="Helical" evidence="7">
    <location>
        <begin position="51"/>
        <end position="71"/>
    </location>
</feature>
<feature type="transmembrane region" description="Helical" evidence="7">
    <location>
        <begin position="253"/>
        <end position="278"/>
    </location>
</feature>
<feature type="transmembrane region" description="Helical" evidence="7">
    <location>
        <begin position="317"/>
        <end position="342"/>
    </location>
</feature>
<dbReference type="GO" id="GO:0005886">
    <property type="term" value="C:plasma membrane"/>
    <property type="evidence" value="ECO:0007669"/>
    <property type="project" value="UniProtKB-SubCell"/>
</dbReference>
<dbReference type="Proteomes" id="UP000187085">
    <property type="component" value="Unassembled WGS sequence"/>
</dbReference>
<keyword evidence="5 7" id="KW-1133">Transmembrane helix</keyword>
<keyword evidence="2" id="KW-0813">Transport</keyword>
<name>A0A1R1LNB3_9MICC</name>
<evidence type="ECO:0000256" key="3">
    <source>
        <dbReference type="ARBA" id="ARBA00022475"/>
    </source>
</evidence>
<dbReference type="OrthoDB" id="3285778at2"/>
<dbReference type="InterPro" id="IPR011701">
    <property type="entry name" value="MFS"/>
</dbReference>
<dbReference type="InterPro" id="IPR050171">
    <property type="entry name" value="MFS_Transporters"/>
</dbReference>
<keyword evidence="10" id="KW-1185">Reference proteome</keyword>
<evidence type="ECO:0000256" key="1">
    <source>
        <dbReference type="ARBA" id="ARBA00004651"/>
    </source>
</evidence>
<proteinExistence type="predicted"/>
<feature type="transmembrane region" description="Helical" evidence="7">
    <location>
        <begin position="142"/>
        <end position="164"/>
    </location>
</feature>
<dbReference type="Pfam" id="PF05977">
    <property type="entry name" value="MFS_3"/>
    <property type="match status" value="1"/>
</dbReference>
<organism evidence="9 10">
    <name type="scientific">Tersicoccus phoenicis</name>
    <dbReference type="NCBI Taxonomy" id="554083"/>
    <lineage>
        <taxon>Bacteria</taxon>
        <taxon>Bacillati</taxon>
        <taxon>Actinomycetota</taxon>
        <taxon>Actinomycetes</taxon>
        <taxon>Micrococcales</taxon>
        <taxon>Micrococcaceae</taxon>
        <taxon>Tersicoccus</taxon>
    </lineage>
</organism>
<evidence type="ECO:0000313" key="10">
    <source>
        <dbReference type="Proteomes" id="UP000187085"/>
    </source>
</evidence>
<dbReference type="Gene3D" id="1.20.1250.20">
    <property type="entry name" value="MFS general substrate transporter like domains"/>
    <property type="match status" value="2"/>
</dbReference>
<feature type="domain" description="Major facilitator superfamily (MFS) profile" evidence="8">
    <location>
        <begin position="16"/>
        <end position="408"/>
    </location>
</feature>
<keyword evidence="4 7" id="KW-0812">Transmembrane</keyword>
<dbReference type="RefSeq" id="WP_076701023.1">
    <property type="nucleotide sequence ID" value="NZ_MRDE01000007.1"/>
</dbReference>
<evidence type="ECO:0000256" key="5">
    <source>
        <dbReference type="ARBA" id="ARBA00022989"/>
    </source>
</evidence>
<sequence length="422" mass="44339">MTARNEWTVPTRRPAPFTVLCAVGFLGRLSYEMARTPLTPLYAQHLGSPVQVIGFIVGSVTITGIVVKLPAGALSDLFGFRRLMLAGSLVKATGPFFYLLAFTWPGLLIVRFYHGLATALYAPPASALVAKAYPHARGSRLGIYNAAENAGVVLGPVLGGTVLAVTMSDFGGSFVICGAVGLLALAAMLRLPDDEISSAPPRESGAPAGIAAGLRTLARGVREIVADPAIRLVSLVEAVLWIGIGSLQAYLPIYGVGVGLSVWQIGLLAGGQGVASVVSRPLMGRYSDRLPTRVPLIVAGVALCVVTLIAIPYTGDFLLLLLFSVIFGLGTGIVTPSTMAMIGDLVTRGNYGSAMGVFGSLWDAGHALGPVLLGLLVAWLGYRTSWLVMALVMLAALVVFLSGTARLRARHHPDRRRREKNS</sequence>
<evidence type="ECO:0000259" key="8">
    <source>
        <dbReference type="PROSITE" id="PS50850"/>
    </source>
</evidence>
<evidence type="ECO:0000256" key="6">
    <source>
        <dbReference type="ARBA" id="ARBA00023136"/>
    </source>
</evidence>
<accession>A0A1R1LNB3</accession>
<dbReference type="InterPro" id="IPR020846">
    <property type="entry name" value="MFS_dom"/>
</dbReference>
<dbReference type="EMBL" id="MRDE01000007">
    <property type="protein sequence ID" value="OMH29025.1"/>
    <property type="molecule type" value="Genomic_DNA"/>
</dbReference>
<comment type="caution">
    <text evidence="9">The sequence shown here is derived from an EMBL/GenBank/DDBJ whole genome shotgun (WGS) entry which is preliminary data.</text>
</comment>
<dbReference type="CDD" id="cd17325">
    <property type="entry name" value="MFS_MdtG_SLC18_like"/>
    <property type="match status" value="1"/>
</dbReference>
<dbReference type="InterPro" id="IPR010290">
    <property type="entry name" value="TM_effector"/>
</dbReference>
<comment type="subcellular location">
    <subcellularLocation>
        <location evidence="1">Cell membrane</location>
        <topology evidence="1">Multi-pass membrane protein</topology>
    </subcellularLocation>
</comment>
<dbReference type="PANTHER" id="PTHR23517">
    <property type="entry name" value="RESISTANCE PROTEIN MDTM, PUTATIVE-RELATED-RELATED"/>
    <property type="match status" value="1"/>
</dbReference>
<evidence type="ECO:0000256" key="7">
    <source>
        <dbReference type="SAM" id="Phobius"/>
    </source>
</evidence>
<dbReference type="PROSITE" id="PS50850">
    <property type="entry name" value="MFS"/>
    <property type="match status" value="1"/>
</dbReference>
<dbReference type="SUPFAM" id="SSF103473">
    <property type="entry name" value="MFS general substrate transporter"/>
    <property type="match status" value="1"/>
</dbReference>
<feature type="transmembrane region" description="Helical" evidence="7">
    <location>
        <begin position="14"/>
        <end position="31"/>
    </location>
</feature>